<evidence type="ECO:0000256" key="4">
    <source>
        <dbReference type="ARBA" id="ARBA00023163"/>
    </source>
</evidence>
<dbReference type="GO" id="GO:0003677">
    <property type="term" value="F:DNA binding"/>
    <property type="evidence" value="ECO:0007669"/>
    <property type="project" value="UniProtKB-KW"/>
</dbReference>
<evidence type="ECO:0000313" key="7">
    <source>
        <dbReference type="Araport" id="AT2G20100"/>
    </source>
</evidence>
<dbReference type="Gene3D" id="4.10.280.10">
    <property type="entry name" value="Helix-loop-helix DNA-binding domain"/>
    <property type="match status" value="1"/>
</dbReference>
<accession>A0A1P8AZD3</accession>
<keyword evidence="11" id="KW-1267">Proteomics identification</keyword>
<dbReference type="InterPro" id="IPR045843">
    <property type="entry name" value="IND-like"/>
</dbReference>
<evidence type="ECO:0000313" key="8">
    <source>
        <dbReference type="EMBL" id="ANM62007.1"/>
    </source>
</evidence>
<sequence>MNRGVLESSPVQHLTAAGNPNWWNNVSRGLRPPTPLMSHEPPSTTAFIPSLLPNFFSSPTSSSSSSPSFPPPNSNPNFSSWLEMSDLPLDQPWSLSQLLLGGLMMGEEEKMEMMNHHHHQNQHQSYQAKRIQNWEEQVLRHQASMKQESSNNNSYGIMSSPNSPPNKSCATIINTNEDNNNNIHSGLNLSECNSSEMIGSSFANKKPKLQVPSSQSTLKVRKEKLGGRIASLHQLVSPFGKTDTASVLSEAIGYIRFLHSQIEALSLPYFGTPSRNNMMHQHAQRNMNGIFPEDPGQADPPQKNLGCCEVGQPVLSPILPLDHTFNIILNIYAEEIFSDLVNQLVNEYCMKRGVSLSSTDNQKSNPNEEPMKDLRSRGLCLVPISCTLQVGSDNGADYWAPAFGTTLQ</sequence>
<dbReference type="EMBL" id="CP002685">
    <property type="protein sequence ID" value="ANM62007.1"/>
    <property type="molecule type" value="Genomic_DNA"/>
</dbReference>
<dbReference type="GO" id="GO:0003700">
    <property type="term" value="F:DNA-binding transcription factor activity"/>
    <property type="evidence" value="ECO:0007669"/>
    <property type="project" value="InterPro"/>
</dbReference>
<evidence type="ECO:0000313" key="9">
    <source>
        <dbReference type="Proteomes" id="UP000006548"/>
    </source>
</evidence>
<evidence type="ECO:0000256" key="1">
    <source>
        <dbReference type="ARBA" id="ARBA00004123"/>
    </source>
</evidence>
<dbReference type="PANTHER" id="PTHR16223">
    <property type="entry name" value="TRANSCRIPTION FACTOR BHLH83-RELATED"/>
    <property type="match status" value="1"/>
</dbReference>
<dbReference type="GeneID" id="816529"/>
<dbReference type="RefSeq" id="NP_001324190.1">
    <property type="nucleotide sequence ID" value="NM_001335659.1"/>
</dbReference>
<dbReference type="ExpressionAtlas" id="A0A1P8AZD3">
    <property type="expression patterns" value="baseline and differential"/>
</dbReference>
<dbReference type="InterPro" id="IPR045239">
    <property type="entry name" value="bHLH95_bHLH"/>
</dbReference>
<evidence type="ECO:0000313" key="10">
    <source>
        <dbReference type="TAIR" id="AT2G20100"/>
    </source>
</evidence>
<evidence type="ECO:0000259" key="6">
    <source>
        <dbReference type="PROSITE" id="PS50888"/>
    </source>
</evidence>
<dbReference type="InterPro" id="IPR036638">
    <property type="entry name" value="HLH_DNA-bd_sf"/>
</dbReference>
<dbReference type="SMR" id="A0A1P8AZD3"/>
<comment type="subcellular location">
    <subcellularLocation>
        <location evidence="1">Nucleus</location>
    </subcellularLocation>
</comment>
<keyword evidence="9" id="KW-1185">Reference proteome</keyword>
<proteinExistence type="evidence at protein level"/>
<dbReference type="OrthoDB" id="1839773at2759"/>
<dbReference type="GO" id="GO:0046983">
    <property type="term" value="F:protein dimerization activity"/>
    <property type="evidence" value="ECO:0007669"/>
    <property type="project" value="InterPro"/>
</dbReference>
<feature type="domain" description="BHLH" evidence="6">
    <location>
        <begin position="209"/>
        <end position="258"/>
    </location>
</feature>
<keyword evidence="3 8" id="KW-0238">DNA-binding</keyword>
<evidence type="ECO:0000256" key="3">
    <source>
        <dbReference type="ARBA" id="ARBA00023125"/>
    </source>
</evidence>
<dbReference type="PROSITE" id="PS50888">
    <property type="entry name" value="BHLH"/>
    <property type="match status" value="1"/>
</dbReference>
<dbReference type="Araport" id="AT2G20100"/>
<protein>
    <submittedName>
        <fullName evidence="8">Basic helix-loop-helix (BHLH) DNA-binding superfamily protein</fullName>
    </submittedName>
</protein>
<keyword evidence="5" id="KW-0539">Nucleus</keyword>
<evidence type="ECO:0000256" key="5">
    <source>
        <dbReference type="ARBA" id="ARBA00023242"/>
    </source>
</evidence>
<dbReference type="TAIR" id="AT2G20100">
    <property type="gene designation" value="UKTF1"/>
</dbReference>
<organism evidence="8 9">
    <name type="scientific">Arabidopsis thaliana</name>
    <name type="common">Mouse-ear cress</name>
    <dbReference type="NCBI Taxonomy" id="3702"/>
    <lineage>
        <taxon>Eukaryota</taxon>
        <taxon>Viridiplantae</taxon>
        <taxon>Streptophyta</taxon>
        <taxon>Embryophyta</taxon>
        <taxon>Tracheophyta</taxon>
        <taxon>Spermatophyta</taxon>
        <taxon>Magnoliopsida</taxon>
        <taxon>eudicotyledons</taxon>
        <taxon>Gunneridae</taxon>
        <taxon>Pentapetalae</taxon>
        <taxon>rosids</taxon>
        <taxon>malvids</taxon>
        <taxon>Brassicales</taxon>
        <taxon>Brassicaceae</taxon>
        <taxon>Camelineae</taxon>
        <taxon>Arabidopsis</taxon>
    </lineage>
</organism>
<dbReference type="GO" id="GO:0005634">
    <property type="term" value="C:nucleus"/>
    <property type="evidence" value="ECO:0007669"/>
    <property type="project" value="UniProtKB-SubCell"/>
</dbReference>
<dbReference type="PANTHER" id="PTHR16223:SF136">
    <property type="entry name" value="TRANSCRIPTION FACTOR BHLH133-RELATED"/>
    <property type="match status" value="1"/>
</dbReference>
<gene>
    <name evidence="10" type="primary">UKTF1</name>
    <name evidence="7 8" type="ordered locus">At2g20100</name>
    <name evidence="8" type="ORF">T2G17.10</name>
    <name evidence="8" type="ORF">T2G17_10</name>
</gene>
<evidence type="ECO:0007829" key="11">
    <source>
        <dbReference type="PeptideAtlas" id="A0A1P8AZD3"/>
    </source>
</evidence>
<dbReference type="Proteomes" id="UP000006548">
    <property type="component" value="Chromosome 2"/>
</dbReference>
<keyword evidence="2" id="KW-0805">Transcription regulation</keyword>
<reference evidence="9" key="2">
    <citation type="journal article" date="2017" name="Plant J.">
        <title>Araport11: a complete reannotation of the Arabidopsis thaliana reference genome.</title>
        <authorList>
            <person name="Cheng C.Y."/>
            <person name="Krishnakumar V."/>
            <person name="Chan A.P."/>
            <person name="Thibaud-Nissen F."/>
            <person name="Schobel S."/>
            <person name="Town C.D."/>
        </authorList>
    </citation>
    <scope>GENOME REANNOTATION</scope>
    <source>
        <strain evidence="9">cv. Columbia</strain>
    </source>
</reference>
<evidence type="ECO:0000256" key="2">
    <source>
        <dbReference type="ARBA" id="ARBA00023015"/>
    </source>
</evidence>
<reference evidence="8 9" key="1">
    <citation type="journal article" date="1999" name="Nature">
        <title>Sequence and analysis of chromosome 2 of the plant Arabidopsis thaliana.</title>
        <authorList>
            <person name="Lin X."/>
            <person name="Kaul S."/>
            <person name="Rounsley S."/>
            <person name="Shea T.P."/>
            <person name="Benito M.I."/>
            <person name="Town C.D."/>
            <person name="Fujii C.Y."/>
            <person name="Mason T."/>
            <person name="Bowman C.L."/>
            <person name="Barnstead M."/>
            <person name="Feldblyum T.V."/>
            <person name="Buell C.R."/>
            <person name="Ketchum K.A."/>
            <person name="Lee J."/>
            <person name="Ronning C.M."/>
            <person name="Koo H.L."/>
            <person name="Moffat K.S."/>
            <person name="Cronin L.A."/>
            <person name="Shen M."/>
            <person name="Pai G."/>
            <person name="Van Aken S."/>
            <person name="Umayam L."/>
            <person name="Tallon L.J."/>
            <person name="Gill J.E."/>
            <person name="Adams M.D."/>
            <person name="Carrera A.J."/>
            <person name="Creasy T.H."/>
            <person name="Goodman H.M."/>
            <person name="Somerville C.R."/>
            <person name="Copenhaver G.P."/>
            <person name="Preuss D."/>
            <person name="Nierman W.C."/>
            <person name="White O."/>
            <person name="Eisen J.A."/>
            <person name="Salzberg S.L."/>
            <person name="Fraser C.M."/>
            <person name="Venter J.C."/>
        </authorList>
    </citation>
    <scope>NUCLEOTIDE SEQUENCE [LARGE SCALE GENOMIC DNA]</scope>
    <source>
        <strain evidence="9">cv. Columbia</strain>
    </source>
</reference>
<name>A0A1P8AZD3_ARATH</name>
<dbReference type="CDD" id="cd11393">
    <property type="entry name" value="bHLH_AtbHLH_like"/>
    <property type="match status" value="1"/>
</dbReference>
<keyword evidence="4" id="KW-0804">Transcription</keyword>
<dbReference type="SUPFAM" id="SSF47459">
    <property type="entry name" value="HLH, helix-loop-helix DNA-binding domain"/>
    <property type="match status" value="1"/>
</dbReference>
<dbReference type="InterPro" id="IPR011598">
    <property type="entry name" value="bHLH_dom"/>
</dbReference>
<dbReference type="AlphaFoldDB" id="A0A1P8AZD3"/>